<keyword evidence="3" id="KW-0030">Aminoacyl-tRNA synthetase</keyword>
<dbReference type="PANTHER" id="PTHR42753:SF2">
    <property type="entry name" value="PROLINE--TRNA LIGASE"/>
    <property type="match status" value="1"/>
</dbReference>
<dbReference type="GO" id="GO:0006433">
    <property type="term" value="P:prolyl-tRNA aminoacylation"/>
    <property type="evidence" value="ECO:0007669"/>
    <property type="project" value="TreeGrafter"/>
</dbReference>
<keyword evidence="5" id="KW-0436">Ligase</keyword>
<dbReference type="InterPro" id="IPR050062">
    <property type="entry name" value="Pro-tRNA_synthetase"/>
</dbReference>
<feature type="domain" description="Anticodon-binding" evidence="4">
    <location>
        <begin position="2"/>
        <end position="62"/>
    </location>
</feature>
<dbReference type="SUPFAM" id="SSF52954">
    <property type="entry name" value="Class II aaRS ABD-related"/>
    <property type="match status" value="1"/>
</dbReference>
<keyword evidence="1" id="KW-0963">Cytoplasm</keyword>
<reference evidence="5 6" key="1">
    <citation type="submission" date="2019-11" db="EMBL/GenBank/DDBJ databases">
        <title>Draft Genome Sequence of Plant Growth-Promoting Rhizosphere-Associated Bacteria.</title>
        <authorList>
            <person name="Vasilyev I.Y."/>
            <person name="Radchenko V."/>
            <person name="Ilnitskaya E.V."/>
        </authorList>
    </citation>
    <scope>NUCLEOTIDE SEQUENCE [LARGE SCALE GENOMIC DNA]</scope>
    <source>
        <strain evidence="5 6">VRA_07sq_f</strain>
    </source>
</reference>
<dbReference type="Proteomes" id="UP000491237">
    <property type="component" value="Unassembled WGS sequence"/>
</dbReference>
<dbReference type="InterPro" id="IPR004154">
    <property type="entry name" value="Anticodon-bd"/>
</dbReference>
<organism evidence="5 6">
    <name type="scientific">Lentilactobacillus parabuchneri</name>
    <dbReference type="NCBI Taxonomy" id="152331"/>
    <lineage>
        <taxon>Bacteria</taxon>
        <taxon>Bacillati</taxon>
        <taxon>Bacillota</taxon>
        <taxon>Bacilli</taxon>
        <taxon>Lactobacillales</taxon>
        <taxon>Lactobacillaceae</taxon>
        <taxon>Lentilactobacillus</taxon>
    </lineage>
</organism>
<accession>A0A844EG89</accession>
<keyword evidence="2" id="KW-0547">Nucleotide-binding</keyword>
<dbReference type="EMBL" id="WKKY01001022">
    <property type="protein sequence ID" value="MSE22342.1"/>
    <property type="molecule type" value="Genomic_DNA"/>
</dbReference>
<keyword evidence="2" id="KW-0067">ATP-binding</keyword>
<dbReference type="Pfam" id="PF03129">
    <property type="entry name" value="HGTP_anticodon"/>
    <property type="match status" value="1"/>
</dbReference>
<dbReference type="AlphaFoldDB" id="A0A844EG89"/>
<dbReference type="CDD" id="cd00861">
    <property type="entry name" value="ProRS_anticodon_short"/>
    <property type="match status" value="1"/>
</dbReference>
<sequence length="68" mass="7439">QVLVDDRKERAGVKFADSDLMGIPLRITIGKKAEDGIVELKVRKTGETAESPVSDLNSAVKKMLKNLD</sequence>
<comment type="caution">
    <text evidence="5">The sequence shown here is derived from an EMBL/GenBank/DDBJ whole genome shotgun (WGS) entry which is preliminary data.</text>
</comment>
<name>A0A844EG89_9LACO</name>
<evidence type="ECO:0000256" key="1">
    <source>
        <dbReference type="ARBA" id="ARBA00022490"/>
    </source>
</evidence>
<dbReference type="PANTHER" id="PTHR42753">
    <property type="entry name" value="MITOCHONDRIAL RIBOSOME PROTEIN L39/PROLYL-TRNA LIGASE FAMILY MEMBER"/>
    <property type="match status" value="1"/>
</dbReference>
<proteinExistence type="predicted"/>
<evidence type="ECO:0000313" key="6">
    <source>
        <dbReference type="Proteomes" id="UP000491237"/>
    </source>
</evidence>
<evidence type="ECO:0000313" key="5">
    <source>
        <dbReference type="EMBL" id="MSE22342.1"/>
    </source>
</evidence>
<dbReference type="GO" id="GO:0005829">
    <property type="term" value="C:cytosol"/>
    <property type="evidence" value="ECO:0007669"/>
    <property type="project" value="TreeGrafter"/>
</dbReference>
<dbReference type="GO" id="GO:0005524">
    <property type="term" value="F:ATP binding"/>
    <property type="evidence" value="ECO:0007669"/>
    <property type="project" value="UniProtKB-KW"/>
</dbReference>
<dbReference type="InterPro" id="IPR044140">
    <property type="entry name" value="ProRS_anticodon_short"/>
</dbReference>
<evidence type="ECO:0000256" key="2">
    <source>
        <dbReference type="ARBA" id="ARBA00022840"/>
    </source>
</evidence>
<dbReference type="GO" id="GO:0004827">
    <property type="term" value="F:proline-tRNA ligase activity"/>
    <property type="evidence" value="ECO:0007669"/>
    <property type="project" value="TreeGrafter"/>
</dbReference>
<dbReference type="InterPro" id="IPR036621">
    <property type="entry name" value="Anticodon-bd_dom_sf"/>
</dbReference>
<protein>
    <submittedName>
        <fullName evidence="5">Proline--tRNA ligase</fullName>
    </submittedName>
</protein>
<feature type="non-terminal residue" evidence="5">
    <location>
        <position position="1"/>
    </location>
</feature>
<gene>
    <name evidence="5" type="ORF">GKC44_14120</name>
</gene>
<dbReference type="Gene3D" id="3.40.50.800">
    <property type="entry name" value="Anticodon-binding domain"/>
    <property type="match status" value="1"/>
</dbReference>
<evidence type="ECO:0000256" key="3">
    <source>
        <dbReference type="ARBA" id="ARBA00023146"/>
    </source>
</evidence>
<evidence type="ECO:0000259" key="4">
    <source>
        <dbReference type="Pfam" id="PF03129"/>
    </source>
</evidence>